<reference evidence="2" key="1">
    <citation type="journal article" date="2023" name="Science">
        <title>Genome structures resolve the early diversification of teleost fishes.</title>
        <authorList>
            <person name="Parey E."/>
            <person name="Louis A."/>
            <person name="Montfort J."/>
            <person name="Bouchez O."/>
            <person name="Roques C."/>
            <person name="Iampietro C."/>
            <person name="Lluch J."/>
            <person name="Castinel A."/>
            <person name="Donnadieu C."/>
            <person name="Desvignes T."/>
            <person name="Floi Bucao C."/>
            <person name="Jouanno E."/>
            <person name="Wen M."/>
            <person name="Mejri S."/>
            <person name="Dirks R."/>
            <person name="Jansen H."/>
            <person name="Henkel C."/>
            <person name="Chen W.J."/>
            <person name="Zahm M."/>
            <person name="Cabau C."/>
            <person name="Klopp C."/>
            <person name="Thompson A.W."/>
            <person name="Robinson-Rechavi M."/>
            <person name="Braasch I."/>
            <person name="Lecointre G."/>
            <person name="Bobe J."/>
            <person name="Postlethwait J.H."/>
            <person name="Berthelot C."/>
            <person name="Roest Crollius H."/>
            <person name="Guiguen Y."/>
        </authorList>
    </citation>
    <scope>NUCLEOTIDE SEQUENCE</scope>
    <source>
        <strain evidence="2">NC1722</strain>
    </source>
</reference>
<protein>
    <submittedName>
        <fullName evidence="2">Uncharacterized protein</fullName>
    </submittedName>
</protein>
<proteinExistence type="predicted"/>
<feature type="region of interest" description="Disordered" evidence="1">
    <location>
        <begin position="219"/>
        <end position="243"/>
    </location>
</feature>
<feature type="region of interest" description="Disordered" evidence="1">
    <location>
        <begin position="1"/>
        <end position="39"/>
    </location>
</feature>
<evidence type="ECO:0000313" key="3">
    <source>
        <dbReference type="Proteomes" id="UP001221898"/>
    </source>
</evidence>
<dbReference type="AlphaFoldDB" id="A0AAD7W816"/>
<comment type="caution">
    <text evidence="2">The sequence shown here is derived from an EMBL/GenBank/DDBJ whole genome shotgun (WGS) entry which is preliminary data.</text>
</comment>
<accession>A0AAD7W816</accession>
<evidence type="ECO:0000313" key="2">
    <source>
        <dbReference type="EMBL" id="KAJ8386788.1"/>
    </source>
</evidence>
<feature type="compositionally biased region" description="Basic and acidic residues" evidence="1">
    <location>
        <begin position="119"/>
        <end position="135"/>
    </location>
</feature>
<name>A0AAD7W816_9TELE</name>
<dbReference type="Proteomes" id="UP001221898">
    <property type="component" value="Unassembled WGS sequence"/>
</dbReference>
<sequence>MFRLRKGPVLFTGSSRAGPREHRAPSPLTPPPPSPAIYRGNENVSAAVISTSPSSGRDELSDTLQQRVLGSKPRYGATKLMLYGPGGIRGSSRTPGTLHDVTTRASSYAEIEEEGVTPESRELEAGKSVHSKDSIPELGKPNPCHWQKRPPGPFSRQAVPQPGSRDRTDGAGTIGASLGTAAVMSPREGRVPLARPDVSLRSPGNVFIVARRAGFETRPLRRPTLPPAAGGAPDRSSDFCLCD</sequence>
<evidence type="ECO:0000256" key="1">
    <source>
        <dbReference type="SAM" id="MobiDB-lite"/>
    </source>
</evidence>
<dbReference type="EMBL" id="JAINUG010000223">
    <property type="protein sequence ID" value="KAJ8386788.1"/>
    <property type="molecule type" value="Genomic_DNA"/>
</dbReference>
<keyword evidence="3" id="KW-1185">Reference proteome</keyword>
<feature type="region of interest" description="Disordered" evidence="1">
    <location>
        <begin position="105"/>
        <end position="174"/>
    </location>
</feature>
<organism evidence="2 3">
    <name type="scientific">Aldrovandia affinis</name>
    <dbReference type="NCBI Taxonomy" id="143900"/>
    <lineage>
        <taxon>Eukaryota</taxon>
        <taxon>Metazoa</taxon>
        <taxon>Chordata</taxon>
        <taxon>Craniata</taxon>
        <taxon>Vertebrata</taxon>
        <taxon>Euteleostomi</taxon>
        <taxon>Actinopterygii</taxon>
        <taxon>Neopterygii</taxon>
        <taxon>Teleostei</taxon>
        <taxon>Notacanthiformes</taxon>
        <taxon>Halosauridae</taxon>
        <taxon>Aldrovandia</taxon>
    </lineage>
</organism>
<gene>
    <name evidence="2" type="ORF">AAFF_G00167370</name>
</gene>